<dbReference type="Gene3D" id="3.30.565.10">
    <property type="entry name" value="Histidine kinase-like ATPase, C-terminal domain"/>
    <property type="match status" value="1"/>
</dbReference>
<dbReference type="InterPro" id="IPR000014">
    <property type="entry name" value="PAS"/>
</dbReference>
<dbReference type="InterPro" id="IPR050736">
    <property type="entry name" value="Sensor_HK_Regulatory"/>
</dbReference>
<evidence type="ECO:0000256" key="3">
    <source>
        <dbReference type="ARBA" id="ARBA00022553"/>
    </source>
</evidence>
<feature type="domain" description="PAS" evidence="8">
    <location>
        <begin position="388"/>
        <end position="438"/>
    </location>
</feature>
<dbReference type="RefSeq" id="WP_275111298.1">
    <property type="nucleotide sequence ID" value="NZ_JAKJSC010000007.1"/>
</dbReference>
<keyword evidence="3" id="KW-0597">Phosphoprotein</keyword>
<accession>A0ABT5VYT9</accession>
<dbReference type="InterPro" id="IPR003594">
    <property type="entry name" value="HATPase_dom"/>
</dbReference>
<keyword evidence="6" id="KW-0902">Two-component regulatory system</keyword>
<comment type="caution">
    <text evidence="10">The sequence shown here is derived from an EMBL/GenBank/DDBJ whole genome shotgun (WGS) entry which is preliminary data.</text>
</comment>
<dbReference type="SMART" id="SM00387">
    <property type="entry name" value="HATPase_c"/>
    <property type="match status" value="1"/>
</dbReference>
<dbReference type="SMART" id="SM00091">
    <property type="entry name" value="PAS"/>
    <property type="match status" value="5"/>
</dbReference>
<dbReference type="PROSITE" id="PS50109">
    <property type="entry name" value="HIS_KIN"/>
    <property type="match status" value="1"/>
</dbReference>
<dbReference type="Pfam" id="PF02518">
    <property type="entry name" value="HATPase_c"/>
    <property type="match status" value="1"/>
</dbReference>
<dbReference type="Pfam" id="PF13426">
    <property type="entry name" value="PAS_9"/>
    <property type="match status" value="2"/>
</dbReference>
<dbReference type="Pfam" id="PF00512">
    <property type="entry name" value="HisKA"/>
    <property type="match status" value="1"/>
</dbReference>
<dbReference type="NCBIfam" id="TIGR00229">
    <property type="entry name" value="sensory_box"/>
    <property type="match status" value="5"/>
</dbReference>
<proteinExistence type="predicted"/>
<dbReference type="PROSITE" id="PS50113">
    <property type="entry name" value="PAC"/>
    <property type="match status" value="1"/>
</dbReference>
<name>A0ABT5VYT9_9BACT</name>
<dbReference type="InterPro" id="IPR004358">
    <property type="entry name" value="Sig_transdc_His_kin-like_C"/>
</dbReference>
<dbReference type="CDD" id="cd00082">
    <property type="entry name" value="HisKA"/>
    <property type="match status" value="1"/>
</dbReference>
<keyword evidence="11" id="KW-1185">Reference proteome</keyword>
<feature type="domain" description="PAC" evidence="9">
    <location>
        <begin position="442"/>
        <end position="493"/>
    </location>
</feature>
<sequence>MKNNISPKLQSHFLELSPDLICIAGFDGFLKYINPTWEKLLGYTEKELLSKPFLDFIHPHDHPKNDEEMFNLSKGNIIQDFENRYVCKNGEIKYIHWTFRPILEENVIYCIGKDITKKRITEDKFRRIFENSPNAIAINNIETRKIIECNTSFETTFGYTRDEILGKTTEKFWKIDEDRERLLSVLLNEGKLEVKELSLLHKSGKTILADVNVTLIEIEGEYYSVSDIVDISAKKEMETKLQEKDKNYKNLYKSALVALFQHDLNIGKVIHANYAAAKLFGYTTIDEFKEKFESVNHYANIEDRDHILSEINSKGRIDNVLMHTKKVDGTLIWNEASFKLSKSGILDCASVDVTKRIEQENELKQIKNIAVEHKTKFEILSNATFEGILIHDKGVPISMNESFVKLFGYTQDEIDSADLVKMLVRKEHQQIVYNNIQNERTLPYEIIMLRKDGTEFPVEIEGKTYFDKDNQKLRVTAFRDITERKLAAEEVKREKAFSESVMNAATDVIYIFNPETGEPIYWNQANLDILGYTNEEMKSRLAGSASFHKDEDLDRLEKCTNDCLEYGRSSIQVEARAKDNSYIPFDFNLSRIDRGQKEKYICVIGRDVTKSKEAENELIKAKEKAEESDRLKSAFLANMSHEIRTPMNGILGFTDLLKTPGLTGEKQQKYIKIIENSGARMLSTIHDIIDISTIESGQADVSLSSIDLNQHADDFLEFFLPEANRKGIQLSIPNKLPNEYCVVKSDLEKLNSIVTNLIKNAIKYTHSGKIEFAYSIKKDTKKTKLEFHIKDTGIGIPKKRQTAIFERFIQADIEDEKVYEGSGLGLAITKAYVEMLGGKIWVESEVNSGSKFSFSIPYKK</sequence>
<dbReference type="SMART" id="SM00388">
    <property type="entry name" value="HisKA"/>
    <property type="match status" value="1"/>
</dbReference>
<evidence type="ECO:0000256" key="2">
    <source>
        <dbReference type="ARBA" id="ARBA00012438"/>
    </source>
</evidence>
<dbReference type="Gene3D" id="3.30.450.20">
    <property type="entry name" value="PAS domain"/>
    <property type="match status" value="5"/>
</dbReference>
<comment type="catalytic activity">
    <reaction evidence="1">
        <text>ATP + protein L-histidine = ADP + protein N-phospho-L-histidine.</text>
        <dbReference type="EC" id="2.7.13.3"/>
    </reaction>
</comment>
<dbReference type="InterPro" id="IPR005467">
    <property type="entry name" value="His_kinase_dom"/>
</dbReference>
<keyword evidence="4" id="KW-0808">Transferase</keyword>
<evidence type="ECO:0000256" key="6">
    <source>
        <dbReference type="ARBA" id="ARBA00023012"/>
    </source>
</evidence>
<evidence type="ECO:0000259" key="7">
    <source>
        <dbReference type="PROSITE" id="PS50109"/>
    </source>
</evidence>
<dbReference type="SUPFAM" id="SSF55785">
    <property type="entry name" value="PYP-like sensor domain (PAS domain)"/>
    <property type="match status" value="5"/>
</dbReference>
<dbReference type="SUPFAM" id="SSF47384">
    <property type="entry name" value="Homodimeric domain of signal transducing histidine kinase"/>
    <property type="match status" value="1"/>
</dbReference>
<dbReference type="CDD" id="cd00130">
    <property type="entry name" value="PAS"/>
    <property type="match status" value="4"/>
</dbReference>
<gene>
    <name evidence="10" type="ORF">L3049_18415</name>
</gene>
<dbReference type="Proteomes" id="UP001528920">
    <property type="component" value="Unassembled WGS sequence"/>
</dbReference>
<evidence type="ECO:0000256" key="5">
    <source>
        <dbReference type="ARBA" id="ARBA00022777"/>
    </source>
</evidence>
<dbReference type="Gene3D" id="1.10.287.130">
    <property type="match status" value="1"/>
</dbReference>
<dbReference type="InterPro" id="IPR036890">
    <property type="entry name" value="HATPase_C_sf"/>
</dbReference>
<dbReference type="SMART" id="SM00086">
    <property type="entry name" value="PAC"/>
    <property type="match status" value="4"/>
</dbReference>
<evidence type="ECO:0000256" key="1">
    <source>
        <dbReference type="ARBA" id="ARBA00000085"/>
    </source>
</evidence>
<dbReference type="EMBL" id="JAKJSC010000007">
    <property type="protein sequence ID" value="MDE5419967.1"/>
    <property type="molecule type" value="Genomic_DNA"/>
</dbReference>
<evidence type="ECO:0000259" key="9">
    <source>
        <dbReference type="PROSITE" id="PS50113"/>
    </source>
</evidence>
<dbReference type="Pfam" id="PF08447">
    <property type="entry name" value="PAS_3"/>
    <property type="match status" value="2"/>
</dbReference>
<protein>
    <recommendedName>
        <fullName evidence="2">histidine kinase</fullName>
        <ecNumber evidence="2">2.7.13.3</ecNumber>
    </recommendedName>
</protein>
<dbReference type="Pfam" id="PF13188">
    <property type="entry name" value="PAS_8"/>
    <property type="match status" value="1"/>
</dbReference>
<dbReference type="EC" id="2.7.13.3" evidence="2"/>
<evidence type="ECO:0000256" key="4">
    <source>
        <dbReference type="ARBA" id="ARBA00022679"/>
    </source>
</evidence>
<dbReference type="PROSITE" id="PS50112">
    <property type="entry name" value="PAS"/>
    <property type="match status" value="4"/>
</dbReference>
<evidence type="ECO:0000313" key="11">
    <source>
        <dbReference type="Proteomes" id="UP001528920"/>
    </source>
</evidence>
<evidence type="ECO:0000259" key="8">
    <source>
        <dbReference type="PROSITE" id="PS50112"/>
    </source>
</evidence>
<dbReference type="InterPro" id="IPR003661">
    <property type="entry name" value="HisK_dim/P_dom"/>
</dbReference>
<dbReference type="InterPro" id="IPR000700">
    <property type="entry name" value="PAS-assoc_C"/>
</dbReference>
<dbReference type="InterPro" id="IPR036097">
    <property type="entry name" value="HisK_dim/P_sf"/>
</dbReference>
<dbReference type="InterPro" id="IPR035965">
    <property type="entry name" value="PAS-like_dom_sf"/>
</dbReference>
<dbReference type="CDD" id="cd16922">
    <property type="entry name" value="HATPase_EvgS-ArcB-TorS-like"/>
    <property type="match status" value="1"/>
</dbReference>
<evidence type="ECO:0000313" key="10">
    <source>
        <dbReference type="EMBL" id="MDE5419967.1"/>
    </source>
</evidence>
<feature type="domain" description="Histidine kinase" evidence="7">
    <location>
        <begin position="638"/>
        <end position="860"/>
    </location>
</feature>
<reference evidence="10 11" key="1">
    <citation type="submission" date="2022-01" db="EMBL/GenBank/DDBJ databases">
        <title>Labilibaculum sp. nov, a marine bacterium isolated from Antarctica.</title>
        <authorList>
            <person name="Dai W."/>
        </authorList>
    </citation>
    <scope>NUCLEOTIDE SEQUENCE [LARGE SCALE GENOMIC DNA]</scope>
    <source>
        <strain evidence="10 11">DW002</strain>
    </source>
</reference>
<feature type="domain" description="PAS" evidence="8">
    <location>
        <begin position="6"/>
        <end position="76"/>
    </location>
</feature>
<dbReference type="InterPro" id="IPR013655">
    <property type="entry name" value="PAS_fold_3"/>
</dbReference>
<feature type="domain" description="PAS" evidence="8">
    <location>
        <begin position="121"/>
        <end position="168"/>
    </location>
</feature>
<dbReference type="PANTHER" id="PTHR43711">
    <property type="entry name" value="TWO-COMPONENT HISTIDINE KINASE"/>
    <property type="match status" value="1"/>
</dbReference>
<dbReference type="PRINTS" id="PR00344">
    <property type="entry name" value="BCTRLSENSOR"/>
</dbReference>
<dbReference type="PANTHER" id="PTHR43711:SF29">
    <property type="entry name" value="HISTIDINE KINASE"/>
    <property type="match status" value="1"/>
</dbReference>
<keyword evidence="5" id="KW-0418">Kinase</keyword>
<organism evidence="10 11">
    <name type="scientific">Paralabilibaculum antarcticum</name>
    <dbReference type="NCBI Taxonomy" id="2912572"/>
    <lineage>
        <taxon>Bacteria</taxon>
        <taxon>Pseudomonadati</taxon>
        <taxon>Bacteroidota</taxon>
        <taxon>Bacteroidia</taxon>
        <taxon>Marinilabiliales</taxon>
        <taxon>Marinifilaceae</taxon>
        <taxon>Paralabilibaculum</taxon>
    </lineage>
</organism>
<dbReference type="InterPro" id="IPR001610">
    <property type="entry name" value="PAC"/>
</dbReference>
<feature type="domain" description="PAS" evidence="8">
    <location>
        <begin position="494"/>
        <end position="567"/>
    </location>
</feature>
<dbReference type="SUPFAM" id="SSF55874">
    <property type="entry name" value="ATPase domain of HSP90 chaperone/DNA topoisomerase II/histidine kinase"/>
    <property type="match status" value="1"/>
</dbReference>